<dbReference type="EMBL" id="KV878128">
    <property type="protein sequence ID" value="OJJ01951.1"/>
    <property type="molecule type" value="Genomic_DNA"/>
</dbReference>
<feature type="transmembrane region" description="Helical" evidence="11">
    <location>
        <begin position="244"/>
        <end position="269"/>
    </location>
</feature>
<dbReference type="GO" id="GO:0016887">
    <property type="term" value="F:ATP hydrolysis activity"/>
    <property type="evidence" value="ECO:0007669"/>
    <property type="project" value="InterPro"/>
</dbReference>
<name>A0A1L9PKC6_ASPVE</name>
<feature type="transmembrane region" description="Helical" evidence="11">
    <location>
        <begin position="869"/>
        <end position="893"/>
    </location>
</feature>
<dbReference type="SUPFAM" id="SSF52540">
    <property type="entry name" value="P-loop containing nucleoside triphosphate hydrolases"/>
    <property type="match status" value="2"/>
</dbReference>
<keyword evidence="9 11" id="KW-0472">Membrane</keyword>
<evidence type="ECO:0000256" key="6">
    <source>
        <dbReference type="ARBA" id="ARBA00022741"/>
    </source>
</evidence>
<gene>
    <name evidence="14" type="ORF">ASPVEDRAFT_129890</name>
</gene>
<dbReference type="PROSITE" id="PS00211">
    <property type="entry name" value="ABC_TRANSPORTER_1"/>
    <property type="match status" value="2"/>
</dbReference>
<evidence type="ECO:0000313" key="15">
    <source>
        <dbReference type="Proteomes" id="UP000184073"/>
    </source>
</evidence>
<dbReference type="InterPro" id="IPR027417">
    <property type="entry name" value="P-loop_NTPase"/>
</dbReference>
<dbReference type="InterPro" id="IPR003593">
    <property type="entry name" value="AAA+_ATPase"/>
</dbReference>
<feature type="domain" description="ABC transporter" evidence="12">
    <location>
        <begin position="953"/>
        <end position="1190"/>
    </location>
</feature>
<feature type="domain" description="ABC transmembrane type-1" evidence="13">
    <location>
        <begin position="4"/>
        <end position="271"/>
    </location>
</feature>
<keyword evidence="15" id="KW-1185">Reference proteome</keyword>
<dbReference type="GO" id="GO:0140359">
    <property type="term" value="F:ABC-type transporter activity"/>
    <property type="evidence" value="ECO:0007669"/>
    <property type="project" value="InterPro"/>
</dbReference>
<keyword evidence="6" id="KW-0547">Nucleotide-binding</keyword>
<dbReference type="SMART" id="SM00382">
    <property type="entry name" value="AAA"/>
    <property type="match status" value="2"/>
</dbReference>
<feature type="transmembrane region" description="Helical" evidence="11">
    <location>
        <begin position="653"/>
        <end position="680"/>
    </location>
</feature>
<evidence type="ECO:0000256" key="5">
    <source>
        <dbReference type="ARBA" id="ARBA00022692"/>
    </source>
</evidence>
<dbReference type="SUPFAM" id="SSF90123">
    <property type="entry name" value="ABC transporter transmembrane region"/>
    <property type="match status" value="2"/>
</dbReference>
<dbReference type="PROSITE" id="PS50893">
    <property type="entry name" value="ABC_TRANSPORTER_2"/>
    <property type="match status" value="2"/>
</dbReference>
<keyword evidence="8 11" id="KW-1133">Transmembrane helix</keyword>
<protein>
    <submittedName>
        <fullName evidence="14">Uncharacterized protein</fullName>
    </submittedName>
</protein>
<evidence type="ECO:0000256" key="9">
    <source>
        <dbReference type="ARBA" id="ARBA00023136"/>
    </source>
</evidence>
<evidence type="ECO:0000256" key="4">
    <source>
        <dbReference type="ARBA" id="ARBA00022475"/>
    </source>
</evidence>
<keyword evidence="5 11" id="KW-0812">Transmembrane</keyword>
<dbReference type="GO" id="GO:0005886">
    <property type="term" value="C:plasma membrane"/>
    <property type="evidence" value="ECO:0007669"/>
    <property type="project" value="UniProtKB-SubCell"/>
</dbReference>
<dbReference type="GO" id="GO:0005524">
    <property type="term" value="F:ATP binding"/>
    <property type="evidence" value="ECO:0007669"/>
    <property type="project" value="UniProtKB-KW"/>
</dbReference>
<dbReference type="InterPro" id="IPR003439">
    <property type="entry name" value="ABC_transporter-like_ATP-bd"/>
</dbReference>
<dbReference type="CDD" id="cd18579">
    <property type="entry name" value="ABC_6TM_ABCC_D1"/>
    <property type="match status" value="1"/>
</dbReference>
<evidence type="ECO:0000256" key="11">
    <source>
        <dbReference type="SAM" id="Phobius"/>
    </source>
</evidence>
<feature type="transmembrane region" description="Helical" evidence="11">
    <location>
        <begin position="754"/>
        <end position="771"/>
    </location>
</feature>
<sequence>MVSSAALALVNIAAAIAQPFLLRSFLETCQVLPVLGLFSTSVLAGATEAHMQLLLSRAGVQLRSALTAVLCDECMVPANRGPSTSDPLVLVEVDSAKVFELVQQYHLIWMVPLQAGISIAALAQILGWESVAAGFLSPVIALPLITYTTRHVSQRMMHVMQAKDSRVALVIEVVKQIKQIKLGALQVFFKSKIDQKRAEELDRFKDVAMLNACLVFLVYVSPPALISLTFGTAIFLGQSLPNDVIFSALAFCFNITRSVSLLPKLVMLYQGGQISFKRIRDFLASGQNGVTLAPEIRLQQPGLVTESVQFSMRGCDIGFQDFPGADSKPLLHDCNMQASSSCLLVVSGAVGCGKTTLIRSIIGETEPAFGDIVVRGRIAYAPQKPFLISGTIRDNILFGLPFDAPFYAEVIDAISLRPDLARLPAGDGTSLGGADATLSGGQKARISLARAIYARREVVLLDDPLAAVDAKVQSHLVERVFGPSGILKNTLRIVTTSSDNLMSQANMLYILRDGTLSEAVGPQPAYQEAVHESHEVLSPTIPHIQKASPPPSAYGSIAPGPSVQVSTRNLESSEVTAASPLLAKPDAASQNTDLGASPVALDTYIQFLKLAKNGGWLVVLVLAAVSKLVDILAIYFLKVSSQEFETQGHSSKLAYYSICALAGGILSAVFVLVAYSICIIPTSRSIHKKLTEDVFESKFSFFDTTSLGQILNRFTNDINKIDSSVSGGLISMVALSVTATGSILVIVAATPLSVLYLTPIGGVYFAIQAYYQHACRQLRRLEIVARAPILNTASEMRVGASVIKVFSQQDTFKRRARDVIDDHIRVWLPFVALDSWLLLRLQALSRQAFCIFFCPQSALLTLRNSIIQLLSAILLIYLHAPPSTLGLVMNYLIQTTSQFTSLTKMRADLEADMTSVERVWSYASNIPEYDPDSGYDIGSTVTATWPQIPTIAFRSYTASYAPGAPPCLSNLAFTIHPGEHVAVVGRTGAGKSSLTLALLRALEGTTQGGSLTIDGVDIATVDLVDLRRRVIALMPQQPAIFEGSVRENLDIEGTRTDEQLRDAIDICQMGRVFNMHPGEDVLEYRITELGYNLSGGQIQLLALSRALLAKAKIVILDEATAAMDSLRRTFIHNVVKQHFRAHTVITITHHIEFALEHDKVLVLHDGRVAGYGAPKQLLKDGNAIFCDLVAEAGIGRLK</sequence>
<dbReference type="InterPro" id="IPR017871">
    <property type="entry name" value="ABC_transporter-like_CS"/>
</dbReference>
<dbReference type="InterPro" id="IPR044726">
    <property type="entry name" value="ABCC_6TM_D2"/>
</dbReference>
<keyword evidence="10" id="KW-0325">Glycoprotein</keyword>
<reference evidence="15" key="1">
    <citation type="journal article" date="2017" name="Genome Biol.">
        <title>Comparative genomics reveals high biological diversity and specific adaptations in the industrially and medically important fungal genus Aspergillus.</title>
        <authorList>
            <person name="de Vries R.P."/>
            <person name="Riley R."/>
            <person name="Wiebenga A."/>
            <person name="Aguilar-Osorio G."/>
            <person name="Amillis S."/>
            <person name="Uchima C.A."/>
            <person name="Anderluh G."/>
            <person name="Asadollahi M."/>
            <person name="Askin M."/>
            <person name="Barry K."/>
            <person name="Battaglia E."/>
            <person name="Bayram O."/>
            <person name="Benocci T."/>
            <person name="Braus-Stromeyer S.A."/>
            <person name="Caldana C."/>
            <person name="Canovas D."/>
            <person name="Cerqueira G.C."/>
            <person name="Chen F."/>
            <person name="Chen W."/>
            <person name="Choi C."/>
            <person name="Clum A."/>
            <person name="Dos Santos R.A."/>
            <person name="Damasio A.R."/>
            <person name="Diallinas G."/>
            <person name="Emri T."/>
            <person name="Fekete E."/>
            <person name="Flipphi M."/>
            <person name="Freyberg S."/>
            <person name="Gallo A."/>
            <person name="Gournas C."/>
            <person name="Habgood R."/>
            <person name="Hainaut M."/>
            <person name="Harispe M.L."/>
            <person name="Henrissat B."/>
            <person name="Hilden K.S."/>
            <person name="Hope R."/>
            <person name="Hossain A."/>
            <person name="Karabika E."/>
            <person name="Karaffa L."/>
            <person name="Karanyi Z."/>
            <person name="Krasevec N."/>
            <person name="Kuo A."/>
            <person name="Kusch H."/>
            <person name="LaButti K."/>
            <person name="Lagendijk E.L."/>
            <person name="Lapidus A."/>
            <person name="Levasseur A."/>
            <person name="Lindquist E."/>
            <person name="Lipzen A."/>
            <person name="Logrieco A.F."/>
            <person name="MacCabe A."/>
            <person name="Maekelae M.R."/>
            <person name="Malavazi I."/>
            <person name="Melin P."/>
            <person name="Meyer V."/>
            <person name="Mielnichuk N."/>
            <person name="Miskei M."/>
            <person name="Molnar A.P."/>
            <person name="Mule G."/>
            <person name="Ngan C.Y."/>
            <person name="Orejas M."/>
            <person name="Orosz E."/>
            <person name="Ouedraogo J.P."/>
            <person name="Overkamp K.M."/>
            <person name="Park H.-S."/>
            <person name="Perrone G."/>
            <person name="Piumi F."/>
            <person name="Punt P.J."/>
            <person name="Ram A.F."/>
            <person name="Ramon A."/>
            <person name="Rauscher S."/>
            <person name="Record E."/>
            <person name="Riano-Pachon D.M."/>
            <person name="Robert V."/>
            <person name="Roehrig J."/>
            <person name="Ruller R."/>
            <person name="Salamov A."/>
            <person name="Salih N.S."/>
            <person name="Samson R.A."/>
            <person name="Sandor E."/>
            <person name="Sanguinetti M."/>
            <person name="Schuetze T."/>
            <person name="Sepcic K."/>
            <person name="Shelest E."/>
            <person name="Sherlock G."/>
            <person name="Sophianopoulou V."/>
            <person name="Squina F.M."/>
            <person name="Sun H."/>
            <person name="Susca A."/>
            <person name="Todd R.B."/>
            <person name="Tsang A."/>
            <person name="Unkles S.E."/>
            <person name="van de Wiele N."/>
            <person name="van Rossen-Uffink D."/>
            <person name="Oliveira J.V."/>
            <person name="Vesth T.C."/>
            <person name="Visser J."/>
            <person name="Yu J.-H."/>
            <person name="Zhou M."/>
            <person name="Andersen M.R."/>
            <person name="Archer D.B."/>
            <person name="Baker S.E."/>
            <person name="Benoit I."/>
            <person name="Brakhage A.A."/>
            <person name="Braus G.H."/>
            <person name="Fischer R."/>
            <person name="Frisvad J.C."/>
            <person name="Goldman G.H."/>
            <person name="Houbraken J."/>
            <person name="Oakley B."/>
            <person name="Pocsi I."/>
            <person name="Scazzocchio C."/>
            <person name="Seiboth B."/>
            <person name="vanKuyk P.A."/>
            <person name="Wortman J."/>
            <person name="Dyer P.S."/>
            <person name="Grigoriev I.V."/>
        </authorList>
    </citation>
    <scope>NUCLEOTIDE SEQUENCE [LARGE SCALE GENOMIC DNA]</scope>
    <source>
        <strain evidence="15">CBS 583.65</strain>
    </source>
</reference>
<dbReference type="STRING" id="1036611.A0A1L9PKC6"/>
<feature type="transmembrane region" description="Helical" evidence="11">
    <location>
        <begin position="213"/>
        <end position="238"/>
    </location>
</feature>
<evidence type="ECO:0000259" key="12">
    <source>
        <dbReference type="PROSITE" id="PS50893"/>
    </source>
</evidence>
<feature type="transmembrane region" description="Helical" evidence="11">
    <location>
        <begin position="729"/>
        <end position="748"/>
    </location>
</feature>
<comment type="subcellular location">
    <subcellularLocation>
        <location evidence="1">Cell membrane</location>
        <topology evidence="1">Multi-pass membrane protein</topology>
    </subcellularLocation>
</comment>
<feature type="transmembrane region" description="Helical" evidence="11">
    <location>
        <begin position="107"/>
        <end position="125"/>
    </location>
</feature>
<dbReference type="AlphaFoldDB" id="A0A1L9PKC6"/>
<dbReference type="InterPro" id="IPR044746">
    <property type="entry name" value="ABCC_6TM_D1"/>
</dbReference>
<dbReference type="InterPro" id="IPR036640">
    <property type="entry name" value="ABC1_TM_sf"/>
</dbReference>
<evidence type="ECO:0000259" key="13">
    <source>
        <dbReference type="PROSITE" id="PS50929"/>
    </source>
</evidence>
<dbReference type="PANTHER" id="PTHR24223:SF456">
    <property type="entry name" value="MULTIDRUG RESISTANCE-ASSOCIATED PROTEIN LETHAL(2)03659"/>
    <property type="match status" value="1"/>
</dbReference>
<dbReference type="Gene3D" id="3.40.50.300">
    <property type="entry name" value="P-loop containing nucleotide triphosphate hydrolases"/>
    <property type="match status" value="2"/>
</dbReference>
<feature type="transmembrane region" description="Helical" evidence="11">
    <location>
        <begin position="131"/>
        <end position="148"/>
    </location>
</feature>
<proteinExistence type="inferred from homology"/>
<evidence type="ECO:0000256" key="8">
    <source>
        <dbReference type="ARBA" id="ARBA00022989"/>
    </source>
</evidence>
<feature type="domain" description="ABC transporter" evidence="12">
    <location>
        <begin position="312"/>
        <end position="538"/>
    </location>
</feature>
<keyword evidence="4" id="KW-1003">Cell membrane</keyword>
<dbReference type="InterPro" id="IPR050173">
    <property type="entry name" value="ABC_transporter_C-like"/>
</dbReference>
<comment type="similarity">
    <text evidence="2">Belongs to the ABC transporter superfamily. ABCC family. Conjugate transporter (TC 3.A.1.208) subfamily.</text>
</comment>
<dbReference type="VEuPathDB" id="FungiDB:ASPVEDRAFT_129890"/>
<dbReference type="Pfam" id="PF00005">
    <property type="entry name" value="ABC_tran"/>
    <property type="match status" value="2"/>
</dbReference>
<evidence type="ECO:0000256" key="2">
    <source>
        <dbReference type="ARBA" id="ARBA00009726"/>
    </source>
</evidence>
<evidence type="ECO:0000256" key="1">
    <source>
        <dbReference type="ARBA" id="ARBA00004651"/>
    </source>
</evidence>
<feature type="domain" description="ABC transmembrane type-1" evidence="13">
    <location>
        <begin position="617"/>
        <end position="911"/>
    </location>
</feature>
<dbReference type="OrthoDB" id="6500128at2759"/>
<evidence type="ECO:0000256" key="10">
    <source>
        <dbReference type="ARBA" id="ARBA00023180"/>
    </source>
</evidence>
<dbReference type="RefSeq" id="XP_040667713.1">
    <property type="nucleotide sequence ID" value="XM_040806672.1"/>
</dbReference>
<organism evidence="14 15">
    <name type="scientific">Aspergillus versicolor CBS 583.65</name>
    <dbReference type="NCBI Taxonomy" id="1036611"/>
    <lineage>
        <taxon>Eukaryota</taxon>
        <taxon>Fungi</taxon>
        <taxon>Dikarya</taxon>
        <taxon>Ascomycota</taxon>
        <taxon>Pezizomycotina</taxon>
        <taxon>Eurotiomycetes</taxon>
        <taxon>Eurotiomycetidae</taxon>
        <taxon>Eurotiales</taxon>
        <taxon>Aspergillaceae</taxon>
        <taxon>Aspergillus</taxon>
        <taxon>Aspergillus subgen. Nidulantes</taxon>
    </lineage>
</organism>
<evidence type="ECO:0000313" key="14">
    <source>
        <dbReference type="EMBL" id="OJJ01951.1"/>
    </source>
</evidence>
<dbReference type="InterPro" id="IPR011527">
    <property type="entry name" value="ABC1_TM_dom"/>
</dbReference>
<keyword evidence="7" id="KW-0067">ATP-binding</keyword>
<dbReference type="FunFam" id="3.40.50.300:FF:002145">
    <property type="entry name" value="ABC transporter (MsbA subfamily)"/>
    <property type="match status" value="1"/>
</dbReference>
<dbReference type="CDD" id="cd18580">
    <property type="entry name" value="ABC_6TM_ABCC_D2"/>
    <property type="match status" value="1"/>
</dbReference>
<dbReference type="Proteomes" id="UP000184073">
    <property type="component" value="Unassembled WGS sequence"/>
</dbReference>
<dbReference type="PANTHER" id="PTHR24223">
    <property type="entry name" value="ATP-BINDING CASSETTE SUB-FAMILY C"/>
    <property type="match status" value="1"/>
</dbReference>
<dbReference type="GeneID" id="63722183"/>
<feature type="transmembrane region" description="Helical" evidence="11">
    <location>
        <begin position="616"/>
        <end position="637"/>
    </location>
</feature>
<dbReference type="PROSITE" id="PS50929">
    <property type="entry name" value="ABC_TM1F"/>
    <property type="match status" value="2"/>
</dbReference>
<evidence type="ECO:0000256" key="3">
    <source>
        <dbReference type="ARBA" id="ARBA00022448"/>
    </source>
</evidence>
<accession>A0A1L9PKC6</accession>
<keyword evidence="3" id="KW-0813">Transport</keyword>
<dbReference type="Pfam" id="PF00664">
    <property type="entry name" value="ABC_membrane"/>
    <property type="match status" value="2"/>
</dbReference>
<evidence type="ECO:0000256" key="7">
    <source>
        <dbReference type="ARBA" id="ARBA00022840"/>
    </source>
</evidence>
<dbReference type="Gene3D" id="1.20.1560.10">
    <property type="entry name" value="ABC transporter type 1, transmembrane domain"/>
    <property type="match status" value="2"/>
</dbReference>